<dbReference type="AlphaFoldDB" id="A0A7J9LUI9"/>
<protein>
    <submittedName>
        <fullName evidence="1">Uncharacterized protein</fullName>
    </submittedName>
</protein>
<organism evidence="1 2">
    <name type="scientific">Gossypium schwendimanii</name>
    <name type="common">Cotton</name>
    <dbReference type="NCBI Taxonomy" id="34291"/>
    <lineage>
        <taxon>Eukaryota</taxon>
        <taxon>Viridiplantae</taxon>
        <taxon>Streptophyta</taxon>
        <taxon>Embryophyta</taxon>
        <taxon>Tracheophyta</taxon>
        <taxon>Spermatophyta</taxon>
        <taxon>Magnoliopsida</taxon>
        <taxon>eudicotyledons</taxon>
        <taxon>Gunneridae</taxon>
        <taxon>Pentapetalae</taxon>
        <taxon>rosids</taxon>
        <taxon>malvids</taxon>
        <taxon>Malvales</taxon>
        <taxon>Malvaceae</taxon>
        <taxon>Malvoideae</taxon>
        <taxon>Gossypium</taxon>
    </lineage>
</organism>
<dbReference type="Proteomes" id="UP000593576">
    <property type="component" value="Unassembled WGS sequence"/>
</dbReference>
<comment type="caution">
    <text evidence="1">The sequence shown here is derived from an EMBL/GenBank/DDBJ whole genome shotgun (WGS) entry which is preliminary data.</text>
</comment>
<gene>
    <name evidence="1" type="ORF">Goshw_006271</name>
</gene>
<dbReference type="EMBL" id="JABFAF010000008">
    <property type="protein sequence ID" value="MBA0862246.1"/>
    <property type="molecule type" value="Genomic_DNA"/>
</dbReference>
<name>A0A7J9LUI9_GOSSC</name>
<reference evidence="1 2" key="1">
    <citation type="journal article" date="2019" name="Genome Biol. Evol.">
        <title>Insights into the evolution of the New World diploid cottons (Gossypium, subgenus Houzingenia) based on genome sequencing.</title>
        <authorList>
            <person name="Grover C.E."/>
            <person name="Arick M.A. 2nd"/>
            <person name="Thrash A."/>
            <person name="Conover J.L."/>
            <person name="Sanders W.S."/>
            <person name="Peterson D.G."/>
            <person name="Frelichowski J.E."/>
            <person name="Scheffler J.A."/>
            <person name="Scheffler B.E."/>
            <person name="Wendel J.F."/>
        </authorList>
    </citation>
    <scope>NUCLEOTIDE SEQUENCE [LARGE SCALE GENOMIC DNA]</scope>
    <source>
        <strain evidence="1">1</strain>
        <tissue evidence="1">Leaf</tissue>
    </source>
</reference>
<evidence type="ECO:0000313" key="2">
    <source>
        <dbReference type="Proteomes" id="UP000593576"/>
    </source>
</evidence>
<keyword evidence="2" id="KW-1185">Reference proteome</keyword>
<sequence length="27" mass="3391">MYDANRTINRINKFWLMRSHIDVNLLR</sequence>
<evidence type="ECO:0000313" key="1">
    <source>
        <dbReference type="EMBL" id="MBA0862246.1"/>
    </source>
</evidence>
<feature type="non-terminal residue" evidence="1">
    <location>
        <position position="27"/>
    </location>
</feature>
<accession>A0A7J9LUI9</accession>
<proteinExistence type="predicted"/>